<feature type="compositionally biased region" description="Basic and acidic residues" evidence="1">
    <location>
        <begin position="29"/>
        <end position="39"/>
    </location>
</feature>
<sequence length="753" mass="85436">MRDLSKLNMNKIMNRAGKNAETSKANNPPRDRNERRSQYDRLGGFRNNDQRGSGWNARPQERRPREEKFKQTDESVRTYGSEFYNPYTFIPFPDKSPERHNPSFLTVDENTTEKRYTGVLNLTVETASPLLSMDSENKKEEGKHFKYKALKIGNDVVVPATSVRGSLRTLMTILSGGTLGYMDKDMWLCQRRDLSMNVLGKNGAKKTELAEVVESGDSSHDGKIQRGITKMVSLGALSELFRDNNLEIDDFRPQKDKEVKYLYVNEDLTKLAQKRSSETPWKLKLSGPRVAANLTKVKNAEGEPLFPKVNGDALRKLAMQAGINLNDRNNREIWIDSPMNITSVSKQCDRKHSRYYVECNWYKNRFDLKTRGMEAMFLKNDSDPETVVAKKWGDYLGQNRNGVHPNLFGGDLVWLELGDDASAKSLQWARWGRGGDSSHRMDSILPKYLWPDSMNSDNKVDMVTDVFGMVSENKDGISFASRVRCHNLVFEGAAVGGLDEAIQLAPLAQPHPGCIAFYRTEKGLNGYKVYRNAADGEQPWLYDIQGVFDEQCKRMKPFGEQSIVKTVDLLKSGQKGRLKISFRALSEKELSLLVTACKVDWKLGGGKPLGLGHCKVTQMDAFDENGDSIDLNAIAPIETITGRVEWYKKSQEPVTMMRYPRAIKVSSRNSVQRSGLQWFMNHTQAGRWYQKLPDITADNQLLYCYDLESDGDEDPPHPSDLTGRVFDNHGPNTSSNAESLKRAKELRKDKYSY</sequence>
<feature type="region of interest" description="Disordered" evidence="1">
    <location>
        <begin position="707"/>
        <end position="753"/>
    </location>
</feature>
<dbReference type="AlphaFoldDB" id="A0A2M9A3A5"/>
<comment type="caution">
    <text evidence="2">The sequence shown here is derived from an EMBL/GenBank/DDBJ whole genome shotgun (WGS) entry which is preliminary data.</text>
</comment>
<gene>
    <name evidence="2" type="ORF">BGX16_0013</name>
</gene>
<feature type="compositionally biased region" description="Basic and acidic residues" evidence="1">
    <location>
        <begin position="739"/>
        <end position="753"/>
    </location>
</feature>
<name>A0A2M9A3A5_9BACT</name>
<proteinExistence type="predicted"/>
<feature type="compositionally biased region" description="Basic and acidic residues" evidence="1">
    <location>
        <begin position="59"/>
        <end position="75"/>
    </location>
</feature>
<feature type="region of interest" description="Disordered" evidence="1">
    <location>
        <begin position="1"/>
        <end position="75"/>
    </location>
</feature>
<dbReference type="OrthoDB" id="5362408at2"/>
<organism evidence="2 3">
    <name type="scientific">Hallerella succinigenes</name>
    <dbReference type="NCBI Taxonomy" id="1896222"/>
    <lineage>
        <taxon>Bacteria</taxon>
        <taxon>Pseudomonadati</taxon>
        <taxon>Fibrobacterota</taxon>
        <taxon>Fibrobacteria</taxon>
        <taxon>Fibrobacterales</taxon>
        <taxon>Fibrobacteraceae</taxon>
        <taxon>Hallerella</taxon>
    </lineage>
</organism>
<evidence type="ECO:0000256" key="1">
    <source>
        <dbReference type="SAM" id="MobiDB-lite"/>
    </source>
</evidence>
<accession>A0A2M9A3A5</accession>
<protein>
    <submittedName>
        <fullName evidence="2">CRISPR-associated protein (TIGR03986 family)</fullName>
    </submittedName>
</protein>
<dbReference type="RefSeq" id="WP_100424232.1">
    <property type="nucleotide sequence ID" value="NZ_PGEX01000001.1"/>
</dbReference>
<keyword evidence="3" id="KW-1185">Reference proteome</keyword>
<dbReference type="EMBL" id="PGEX01000001">
    <property type="protein sequence ID" value="PJJ40107.1"/>
    <property type="molecule type" value="Genomic_DNA"/>
</dbReference>
<dbReference type="Proteomes" id="UP000231134">
    <property type="component" value="Unassembled WGS sequence"/>
</dbReference>
<evidence type="ECO:0000313" key="2">
    <source>
        <dbReference type="EMBL" id="PJJ40107.1"/>
    </source>
</evidence>
<evidence type="ECO:0000313" key="3">
    <source>
        <dbReference type="Proteomes" id="UP000231134"/>
    </source>
</evidence>
<reference evidence="2 3" key="1">
    <citation type="submission" date="2017-11" db="EMBL/GenBank/DDBJ databases">
        <title>Animal gut microbial communities from fecal samples from Wisconsin, USA.</title>
        <authorList>
            <person name="Neumann A."/>
        </authorList>
    </citation>
    <scope>NUCLEOTIDE SEQUENCE [LARGE SCALE GENOMIC DNA]</scope>
    <source>
        <strain evidence="2 3">UWS3</strain>
    </source>
</reference>